<gene>
    <name evidence="2" type="ORF">BJB45_08330</name>
</gene>
<sequence>MDLLKIMWPMLEKPSKDEISRIESKTKADIEKVKDNDWGSEVDVYIDEARRIHDQENNRRSTAETKAGVYLAVVGAFAPLLASLATFSMERIYSKYILFIYFGLIVLSFSCLFFSGLWALRALNVVPSSRVDIEELVSMSSETDPKKYLLIKLLVSSRFNRKSVNDKVTCVKMANAFLVRAVILITLTLLLQGGYPAMGSIFADEEKHIDVLLFQDVIYDKFDSSCHVQVPLKPNELCVNGSI</sequence>
<organism evidence="2 3">
    <name type="scientific">Halomonas huangheensis</name>
    <dbReference type="NCBI Taxonomy" id="1178482"/>
    <lineage>
        <taxon>Bacteria</taxon>
        <taxon>Pseudomonadati</taxon>
        <taxon>Pseudomonadota</taxon>
        <taxon>Gammaproteobacteria</taxon>
        <taxon>Oceanospirillales</taxon>
        <taxon>Halomonadaceae</taxon>
        <taxon>Halomonas</taxon>
    </lineage>
</organism>
<feature type="transmembrane region" description="Helical" evidence="1">
    <location>
        <begin position="99"/>
        <end position="120"/>
    </location>
</feature>
<dbReference type="eggNOG" id="ENOG50346CS">
    <property type="taxonomic scope" value="Bacteria"/>
</dbReference>
<dbReference type="EMBL" id="AVBC01000018">
    <property type="protein sequence ID" value="ERL52550.1"/>
    <property type="molecule type" value="Genomic_DNA"/>
</dbReference>
<dbReference type="STRING" id="1178482.AR456_18630"/>
<reference evidence="2 3" key="1">
    <citation type="submission" date="2013-08" db="EMBL/GenBank/DDBJ databases">
        <title>draft genome of Halomonas huanghegensis, strain BJGMM-B45T.</title>
        <authorList>
            <person name="Miao C."/>
            <person name="Wan Y."/>
            <person name="Jin W."/>
        </authorList>
    </citation>
    <scope>NUCLEOTIDE SEQUENCE [LARGE SCALE GENOMIC DNA]</scope>
    <source>
        <strain evidence="2 3">BJGMM-B45</strain>
    </source>
</reference>
<dbReference type="KEGG" id="hhu:AR456_18630"/>
<name>W1NC97_9GAMM</name>
<dbReference type="RefSeq" id="WP_021817791.1">
    <property type="nucleotide sequence ID" value="NZ_AVBC01000018.1"/>
</dbReference>
<feature type="transmembrane region" description="Helical" evidence="1">
    <location>
        <begin position="67"/>
        <end position="87"/>
    </location>
</feature>
<protein>
    <submittedName>
        <fullName evidence="2">Uncharacterized protein</fullName>
    </submittedName>
</protein>
<keyword evidence="1" id="KW-1133">Transmembrane helix</keyword>
<dbReference type="Proteomes" id="UP000019113">
    <property type="component" value="Unassembled WGS sequence"/>
</dbReference>
<dbReference type="AlphaFoldDB" id="W1NC97"/>
<evidence type="ECO:0000313" key="3">
    <source>
        <dbReference type="Proteomes" id="UP000019113"/>
    </source>
</evidence>
<evidence type="ECO:0000313" key="2">
    <source>
        <dbReference type="EMBL" id="ERL52550.1"/>
    </source>
</evidence>
<evidence type="ECO:0000256" key="1">
    <source>
        <dbReference type="SAM" id="Phobius"/>
    </source>
</evidence>
<keyword evidence="1" id="KW-0812">Transmembrane</keyword>
<comment type="caution">
    <text evidence="2">The sequence shown here is derived from an EMBL/GenBank/DDBJ whole genome shotgun (WGS) entry which is preliminary data.</text>
</comment>
<feature type="transmembrane region" description="Helical" evidence="1">
    <location>
        <begin position="173"/>
        <end position="191"/>
    </location>
</feature>
<proteinExistence type="predicted"/>
<accession>W1NC97</accession>
<keyword evidence="1" id="KW-0472">Membrane</keyword>
<keyword evidence="3" id="KW-1185">Reference proteome</keyword>